<name>A0A9X4NT89_9BURK</name>
<comment type="caution">
    <text evidence="2">The sequence shown here is derived from an EMBL/GenBank/DDBJ whole genome shotgun (WGS) entry which is preliminary data.</text>
</comment>
<dbReference type="SUPFAM" id="SSF69618">
    <property type="entry name" value="HemD-like"/>
    <property type="match status" value="1"/>
</dbReference>
<organism evidence="2 3">
    <name type="scientific">Hydrogenophaga taeniospiralis CCUG 15921</name>
    <dbReference type="NCBI Taxonomy" id="1281780"/>
    <lineage>
        <taxon>Bacteria</taxon>
        <taxon>Pseudomonadati</taxon>
        <taxon>Pseudomonadota</taxon>
        <taxon>Betaproteobacteria</taxon>
        <taxon>Burkholderiales</taxon>
        <taxon>Comamonadaceae</taxon>
        <taxon>Hydrogenophaga</taxon>
    </lineage>
</organism>
<feature type="domain" description="Tetrapyrrole biosynthesis uroporphyrinogen III synthase" evidence="1">
    <location>
        <begin position="30"/>
        <end position="275"/>
    </location>
</feature>
<dbReference type="AlphaFoldDB" id="A0A9X4NT89"/>
<dbReference type="InterPro" id="IPR003754">
    <property type="entry name" value="4pyrrol_synth_uPrphyn_synth"/>
</dbReference>
<dbReference type="Proteomes" id="UP001152876">
    <property type="component" value="Unassembled WGS sequence"/>
</dbReference>
<evidence type="ECO:0000313" key="3">
    <source>
        <dbReference type="Proteomes" id="UP001152876"/>
    </source>
</evidence>
<keyword evidence="3" id="KW-1185">Reference proteome</keyword>
<dbReference type="CDD" id="cd06578">
    <property type="entry name" value="HemD"/>
    <property type="match status" value="1"/>
</dbReference>
<protein>
    <submittedName>
        <fullName evidence="2">Uroporphyrinogen-III synthase</fullName>
    </submittedName>
</protein>
<dbReference type="RefSeq" id="WP_068173932.1">
    <property type="nucleotide sequence ID" value="NZ_AOGK01000021.1"/>
</dbReference>
<dbReference type="Gene3D" id="3.40.50.10090">
    <property type="match status" value="2"/>
</dbReference>
<dbReference type="Pfam" id="PF02602">
    <property type="entry name" value="HEM4"/>
    <property type="match status" value="1"/>
</dbReference>
<dbReference type="GO" id="GO:0004852">
    <property type="term" value="F:uroporphyrinogen-III synthase activity"/>
    <property type="evidence" value="ECO:0007669"/>
    <property type="project" value="InterPro"/>
</dbReference>
<evidence type="ECO:0000313" key="2">
    <source>
        <dbReference type="EMBL" id="MDG5977468.1"/>
    </source>
</evidence>
<dbReference type="GO" id="GO:0033014">
    <property type="term" value="P:tetrapyrrole biosynthetic process"/>
    <property type="evidence" value="ECO:0007669"/>
    <property type="project" value="InterPro"/>
</dbReference>
<evidence type="ECO:0000259" key="1">
    <source>
        <dbReference type="Pfam" id="PF02602"/>
    </source>
</evidence>
<dbReference type="InterPro" id="IPR036108">
    <property type="entry name" value="4pyrrol_syn_uPrphyn_synt_sf"/>
</dbReference>
<sequence length="289" mass="30457">MTAAPAQRPGASPLERLIVTRPASEAGIWVEALRAQGWPAQALPLIEITEPHDPAQLATLAHWRAHWFEADAIMFVSAAAVGHFWSPAMPVRVPDAVHTRFWAPGPGTARVLAQALAPLGLGAAQIDAPPVDAAQFDSEALWPVVAPQLRAGSFVLIVRGASSDAPAEPGAGALAGNGRDWLIRRCEAAGARVEACVAYERHAPVWDGAQRAQVDAAGATGSVWLFSSSEALAHLQTVAPEHDWTGATALVTHPRIAAAARAAGFGRVMETRPALPDVLRALESNWSRP</sequence>
<dbReference type="EMBL" id="AOGK01000021">
    <property type="protein sequence ID" value="MDG5977468.1"/>
    <property type="molecule type" value="Genomic_DNA"/>
</dbReference>
<reference evidence="2" key="1">
    <citation type="submission" date="2013-01" db="EMBL/GenBank/DDBJ databases">
        <title>Genome draft of Hydrogenophaga taeniospiralis 2K1.</title>
        <authorList>
            <person name="Gomila M."/>
            <person name="Lalucat J."/>
        </authorList>
    </citation>
    <scope>NUCLEOTIDE SEQUENCE</scope>
    <source>
        <strain evidence="2">CCUG 15921</strain>
    </source>
</reference>
<accession>A0A9X4NT89</accession>
<gene>
    <name evidence="2" type="ORF">H010_19587</name>
</gene>
<proteinExistence type="predicted"/>